<dbReference type="GO" id="GO:0005524">
    <property type="term" value="F:ATP binding"/>
    <property type="evidence" value="ECO:0007669"/>
    <property type="project" value="UniProtKB-KW"/>
</dbReference>
<dbReference type="CDD" id="cd03230">
    <property type="entry name" value="ABC_DR_subfamily_A"/>
    <property type="match status" value="1"/>
</dbReference>
<proteinExistence type="predicted"/>
<evidence type="ECO:0000256" key="4">
    <source>
        <dbReference type="ARBA" id="ARBA00022840"/>
    </source>
</evidence>
<dbReference type="InterPro" id="IPR027417">
    <property type="entry name" value="P-loop_NTPase"/>
</dbReference>
<dbReference type="InterPro" id="IPR050763">
    <property type="entry name" value="ABC_transporter_ATP-binding"/>
</dbReference>
<keyword evidence="3" id="KW-0547">Nucleotide-binding</keyword>
<dbReference type="AlphaFoldDB" id="A0AAT9HXR3"/>
<evidence type="ECO:0000259" key="6">
    <source>
        <dbReference type="PROSITE" id="PS50893"/>
    </source>
</evidence>
<accession>A0AAT9HXR3</accession>
<dbReference type="GO" id="GO:0046677">
    <property type="term" value="P:response to antibiotic"/>
    <property type="evidence" value="ECO:0007669"/>
    <property type="project" value="UniProtKB-KW"/>
</dbReference>
<dbReference type="InterPro" id="IPR003439">
    <property type="entry name" value="ABC_transporter-like_ATP-bd"/>
</dbReference>
<evidence type="ECO:0000256" key="3">
    <source>
        <dbReference type="ARBA" id="ARBA00022741"/>
    </source>
</evidence>
<dbReference type="InterPro" id="IPR003593">
    <property type="entry name" value="AAA+_ATPase"/>
</dbReference>
<sequence>MFIVEETIAGADAVQIPKQRGESLLDTAVRYAEERHWDVFPGTWLESVDGTQRCSCGDAACPVPGAHPAGPDWVTRATGSATVARRLWERQPAASVLLPTGRTFDAVSVSETAGFLALARMERMGLRLGPVTVSPDRRMEFFVLPGASAKVPGLLRGLGWSAASLDLAVRGRAASSPGLPRGWVAGGRAVGLPAHRGEPVAAGCGGAGVAAGVRVREGSLGAFRPAGLVRVATAGSSGPVACFPVPLGGAPAPVGFSADGGRRCGDCGRAGAGAVEAVRGSGRCRGIDLELPAGRFIGLVGPNGAGKTTTLSMVTGLLRPDQGSVEIVGHDVWRDPVEVKARIGVLPEGLRLFERLSGRELLAYTGRLRGLPGAEVDKRATQLLDVLDLAGAQHKLVVDYSTGMRKKIGLAAALLHNPEVLFLDEPFEGVDPVSAQTIRGVLERYTASGATVVFSSHVMELVESLCDWVAVMAAGRIRAHGPLAEVRGEAPSLQRAFLELVGADGRDVGPELDWLGGGSR</sequence>
<dbReference type="Pfam" id="PF00005">
    <property type="entry name" value="ABC_tran"/>
    <property type="match status" value="1"/>
</dbReference>
<dbReference type="PROSITE" id="PS50893">
    <property type="entry name" value="ABC_TRANSPORTER_2"/>
    <property type="match status" value="1"/>
</dbReference>
<dbReference type="SMART" id="SM00382">
    <property type="entry name" value="AAA"/>
    <property type="match status" value="1"/>
</dbReference>
<reference evidence="7" key="2">
    <citation type="submission" date="2024-07" db="EMBL/GenBank/DDBJ databases">
        <title>Streptomyces haneummycinica sp. nov., a new antibiotic-producing actinobacterium isolated from marine sediment.</title>
        <authorList>
            <person name="Uemura M."/>
            <person name="Hamada M."/>
            <person name="Hirano S."/>
            <person name="Kobayashi K."/>
            <person name="Ohshiro T."/>
            <person name="Kobayashi T."/>
            <person name="Terahara T."/>
        </authorList>
    </citation>
    <scope>NUCLEOTIDE SEQUENCE</scope>
    <source>
        <strain evidence="7">KM77-8</strain>
    </source>
</reference>
<dbReference type="Gene3D" id="3.40.50.300">
    <property type="entry name" value="P-loop containing nucleotide triphosphate hydrolases"/>
    <property type="match status" value="1"/>
</dbReference>
<dbReference type="Pfam" id="PF09250">
    <property type="entry name" value="Prim-Pol"/>
    <property type="match status" value="1"/>
</dbReference>
<organism evidence="7">
    <name type="scientific">Streptomyces haneummycinicus</name>
    <dbReference type="NCBI Taxonomy" id="3074435"/>
    <lineage>
        <taxon>Bacteria</taxon>
        <taxon>Bacillati</taxon>
        <taxon>Actinomycetota</taxon>
        <taxon>Actinomycetes</taxon>
        <taxon>Kitasatosporales</taxon>
        <taxon>Streptomycetaceae</taxon>
        <taxon>Streptomyces</taxon>
    </lineage>
</organism>
<comment type="subcellular location">
    <subcellularLocation>
        <location evidence="1">Cell membrane</location>
        <topology evidence="1">Peripheral membrane protein</topology>
    </subcellularLocation>
</comment>
<keyword evidence="4" id="KW-0067">ATP-binding</keyword>
<dbReference type="InterPro" id="IPR015330">
    <property type="entry name" value="DNA_primase/pol_bifunc_N"/>
</dbReference>
<keyword evidence="2" id="KW-0813">Transport</keyword>
<dbReference type="GO" id="GO:0005886">
    <property type="term" value="C:plasma membrane"/>
    <property type="evidence" value="ECO:0007669"/>
    <property type="project" value="UniProtKB-SubCell"/>
</dbReference>
<feature type="domain" description="ABC transporter" evidence="6">
    <location>
        <begin position="262"/>
        <end position="499"/>
    </location>
</feature>
<dbReference type="SMART" id="SM00943">
    <property type="entry name" value="Prim-Pol"/>
    <property type="match status" value="1"/>
</dbReference>
<name>A0AAT9HXR3_9ACTN</name>
<protein>
    <recommendedName>
        <fullName evidence="6">ABC transporter domain-containing protein</fullName>
    </recommendedName>
</protein>
<reference evidence="7" key="1">
    <citation type="submission" date="2024-06" db="EMBL/GenBank/DDBJ databases">
        <authorList>
            <consortium name="consrtm"/>
            <person name="Uemura M."/>
            <person name="Terahara T."/>
        </authorList>
    </citation>
    <scope>NUCLEOTIDE SEQUENCE</scope>
    <source>
        <strain evidence="7">KM77-8</strain>
    </source>
</reference>
<keyword evidence="5" id="KW-0046">Antibiotic resistance</keyword>
<evidence type="ECO:0000256" key="5">
    <source>
        <dbReference type="ARBA" id="ARBA00023251"/>
    </source>
</evidence>
<dbReference type="SUPFAM" id="SSF52540">
    <property type="entry name" value="P-loop containing nucleoside triphosphate hydrolases"/>
    <property type="match status" value="1"/>
</dbReference>
<dbReference type="PANTHER" id="PTHR42711:SF19">
    <property type="entry name" value="DOXORUBICIN RESISTANCE ATP-BINDING PROTEIN DRRA"/>
    <property type="match status" value="1"/>
</dbReference>
<evidence type="ECO:0000256" key="1">
    <source>
        <dbReference type="ARBA" id="ARBA00004202"/>
    </source>
</evidence>
<evidence type="ECO:0000256" key="2">
    <source>
        <dbReference type="ARBA" id="ARBA00022448"/>
    </source>
</evidence>
<dbReference type="EMBL" id="AP035768">
    <property type="protein sequence ID" value="BFO22450.1"/>
    <property type="molecule type" value="Genomic_DNA"/>
</dbReference>
<evidence type="ECO:0000313" key="7">
    <source>
        <dbReference type="EMBL" id="BFO22450.1"/>
    </source>
</evidence>
<gene>
    <name evidence="7" type="ORF">SHKM778_88380</name>
</gene>
<dbReference type="GO" id="GO:0016887">
    <property type="term" value="F:ATP hydrolysis activity"/>
    <property type="evidence" value="ECO:0007669"/>
    <property type="project" value="InterPro"/>
</dbReference>
<dbReference type="PANTHER" id="PTHR42711">
    <property type="entry name" value="ABC TRANSPORTER ATP-BINDING PROTEIN"/>
    <property type="match status" value="1"/>
</dbReference>